<dbReference type="InterPro" id="IPR051653">
    <property type="entry name" value="E3_ligase_sorting_rcpt"/>
</dbReference>
<dbReference type="PANTHER" id="PTHR47168">
    <property type="entry name" value="RING ZINC FINGER DOMAIN SUPERFAMILY PROTEIN-RELATED"/>
    <property type="match status" value="1"/>
</dbReference>
<evidence type="ECO:0000256" key="8">
    <source>
        <dbReference type="PROSITE-ProRule" id="PRU00175"/>
    </source>
</evidence>
<dbReference type="PANTHER" id="PTHR47168:SF1">
    <property type="entry name" value="OS02G0798600 PROTEIN"/>
    <property type="match status" value="1"/>
</dbReference>
<keyword evidence="5" id="KW-0862">Zinc</keyword>
<dbReference type="GO" id="GO:0016020">
    <property type="term" value="C:membrane"/>
    <property type="evidence" value="ECO:0007669"/>
    <property type="project" value="UniProtKB-SubCell"/>
</dbReference>
<dbReference type="GO" id="GO:0008270">
    <property type="term" value="F:zinc ion binding"/>
    <property type="evidence" value="ECO:0007669"/>
    <property type="project" value="UniProtKB-KW"/>
</dbReference>
<dbReference type="eggNOG" id="KOG0800">
    <property type="taxonomic scope" value="Eukaryota"/>
</dbReference>
<dbReference type="Gene3D" id="3.30.40.10">
    <property type="entry name" value="Zinc/RING finger domain, C3HC4 (zinc finger)"/>
    <property type="match status" value="1"/>
</dbReference>
<evidence type="ECO:0000256" key="5">
    <source>
        <dbReference type="ARBA" id="ARBA00022833"/>
    </source>
</evidence>
<proteinExistence type="predicted"/>
<sequence length="199" mass="22351">MFWSCCTRAPKQDPDQDRVVNTKHLSCPRCRRLLIVPNVDTFRCHCSLVFSKVRDAVGGTMQLCFSLSEQELHGQGCGLPRELVERLPVTVVTEEMCAKKKHQAVDANGEQAPKAEPIDDDSMTCRICLSDYQPGDKVRILPCFHRFHVSEIDDWLNRNVCCPLCHLDISKALTGSSGVAFVSVIEGNPRPVIERTRRA</sequence>
<dbReference type="PROSITE" id="PS50089">
    <property type="entry name" value="ZF_RING_2"/>
    <property type="match status" value="1"/>
</dbReference>
<dbReference type="EMBL" id="FN647953">
    <property type="protein sequence ID" value="CBJ29064.1"/>
    <property type="molecule type" value="Genomic_DNA"/>
</dbReference>
<name>D7FJG1_ECTSI</name>
<dbReference type="InParanoid" id="D7FJG1"/>
<dbReference type="AlphaFoldDB" id="D7FJG1"/>
<protein>
    <recommendedName>
        <fullName evidence="9">RING-type domain-containing protein</fullName>
    </recommendedName>
</protein>
<organism evidence="10 11">
    <name type="scientific">Ectocarpus siliculosus</name>
    <name type="common">Brown alga</name>
    <name type="synonym">Conferva siliculosa</name>
    <dbReference type="NCBI Taxonomy" id="2880"/>
    <lineage>
        <taxon>Eukaryota</taxon>
        <taxon>Sar</taxon>
        <taxon>Stramenopiles</taxon>
        <taxon>Ochrophyta</taxon>
        <taxon>PX clade</taxon>
        <taxon>Phaeophyceae</taxon>
        <taxon>Ectocarpales</taxon>
        <taxon>Ectocarpaceae</taxon>
        <taxon>Ectocarpus</taxon>
    </lineage>
</organism>
<evidence type="ECO:0000256" key="6">
    <source>
        <dbReference type="ARBA" id="ARBA00022989"/>
    </source>
</evidence>
<keyword evidence="2" id="KW-0812">Transmembrane</keyword>
<evidence type="ECO:0000313" key="10">
    <source>
        <dbReference type="EMBL" id="CBJ29064.1"/>
    </source>
</evidence>
<dbReference type="Proteomes" id="UP000002630">
    <property type="component" value="Linkage Group LG17"/>
</dbReference>
<keyword evidence="3" id="KW-0479">Metal-binding</keyword>
<accession>D7FJG1</accession>
<evidence type="ECO:0000256" key="1">
    <source>
        <dbReference type="ARBA" id="ARBA00004167"/>
    </source>
</evidence>
<evidence type="ECO:0000256" key="3">
    <source>
        <dbReference type="ARBA" id="ARBA00022723"/>
    </source>
</evidence>
<dbReference type="Pfam" id="PF13639">
    <property type="entry name" value="zf-RING_2"/>
    <property type="match status" value="1"/>
</dbReference>
<evidence type="ECO:0000256" key="7">
    <source>
        <dbReference type="ARBA" id="ARBA00023136"/>
    </source>
</evidence>
<dbReference type="EMBL" id="FN649742">
    <property type="protein sequence ID" value="CBJ29064.1"/>
    <property type="molecule type" value="Genomic_DNA"/>
</dbReference>
<keyword evidence="11" id="KW-1185">Reference proteome</keyword>
<evidence type="ECO:0000313" key="11">
    <source>
        <dbReference type="Proteomes" id="UP000002630"/>
    </source>
</evidence>
<dbReference type="STRING" id="2880.D7FJG1"/>
<keyword evidence="4 8" id="KW-0863">Zinc-finger</keyword>
<feature type="domain" description="RING-type" evidence="9">
    <location>
        <begin position="125"/>
        <end position="166"/>
    </location>
</feature>
<evidence type="ECO:0000256" key="4">
    <source>
        <dbReference type="ARBA" id="ARBA00022771"/>
    </source>
</evidence>
<gene>
    <name evidence="10" type="ORF">Esi_0133_0071</name>
</gene>
<keyword evidence="7" id="KW-0472">Membrane</keyword>
<dbReference type="SUPFAM" id="SSF57850">
    <property type="entry name" value="RING/U-box"/>
    <property type="match status" value="1"/>
</dbReference>
<keyword evidence="6" id="KW-1133">Transmembrane helix</keyword>
<evidence type="ECO:0000256" key="2">
    <source>
        <dbReference type="ARBA" id="ARBA00022692"/>
    </source>
</evidence>
<dbReference type="OrthoDB" id="48597at2759"/>
<comment type="subcellular location">
    <subcellularLocation>
        <location evidence="1">Membrane</location>
        <topology evidence="1">Single-pass membrane protein</topology>
    </subcellularLocation>
</comment>
<evidence type="ECO:0000259" key="9">
    <source>
        <dbReference type="PROSITE" id="PS50089"/>
    </source>
</evidence>
<dbReference type="InterPro" id="IPR001841">
    <property type="entry name" value="Znf_RING"/>
</dbReference>
<reference evidence="10 11" key="1">
    <citation type="journal article" date="2010" name="Nature">
        <title>The Ectocarpus genome and the independent evolution of multicellularity in brown algae.</title>
        <authorList>
            <person name="Cock J.M."/>
            <person name="Sterck L."/>
            <person name="Rouze P."/>
            <person name="Scornet D."/>
            <person name="Allen A.E."/>
            <person name="Amoutzias G."/>
            <person name="Anthouard V."/>
            <person name="Artiguenave F."/>
            <person name="Aury J.M."/>
            <person name="Badger J.H."/>
            <person name="Beszteri B."/>
            <person name="Billiau K."/>
            <person name="Bonnet E."/>
            <person name="Bothwell J.H."/>
            <person name="Bowler C."/>
            <person name="Boyen C."/>
            <person name="Brownlee C."/>
            <person name="Carrano C.J."/>
            <person name="Charrier B."/>
            <person name="Cho G.Y."/>
            <person name="Coelho S.M."/>
            <person name="Collen J."/>
            <person name="Corre E."/>
            <person name="Da Silva C."/>
            <person name="Delage L."/>
            <person name="Delaroque N."/>
            <person name="Dittami S.M."/>
            <person name="Doulbeau S."/>
            <person name="Elias M."/>
            <person name="Farnham G."/>
            <person name="Gachon C.M."/>
            <person name="Gschloessl B."/>
            <person name="Heesch S."/>
            <person name="Jabbari K."/>
            <person name="Jubin C."/>
            <person name="Kawai H."/>
            <person name="Kimura K."/>
            <person name="Kloareg B."/>
            <person name="Kupper F.C."/>
            <person name="Lang D."/>
            <person name="Le Bail A."/>
            <person name="Leblanc C."/>
            <person name="Lerouge P."/>
            <person name="Lohr M."/>
            <person name="Lopez P.J."/>
            <person name="Martens C."/>
            <person name="Maumus F."/>
            <person name="Michel G."/>
            <person name="Miranda-Saavedra D."/>
            <person name="Morales J."/>
            <person name="Moreau H."/>
            <person name="Motomura T."/>
            <person name="Nagasato C."/>
            <person name="Napoli C.A."/>
            <person name="Nelson D.R."/>
            <person name="Nyvall-Collen P."/>
            <person name="Peters A.F."/>
            <person name="Pommier C."/>
            <person name="Potin P."/>
            <person name="Poulain J."/>
            <person name="Quesneville H."/>
            <person name="Read B."/>
            <person name="Rensing S.A."/>
            <person name="Ritter A."/>
            <person name="Rousvoal S."/>
            <person name="Samanta M."/>
            <person name="Samson G."/>
            <person name="Schroeder D.C."/>
            <person name="Segurens B."/>
            <person name="Strittmatter M."/>
            <person name="Tonon T."/>
            <person name="Tregear J.W."/>
            <person name="Valentin K."/>
            <person name="von Dassow P."/>
            <person name="Yamagishi T."/>
            <person name="Van de Peer Y."/>
            <person name="Wincker P."/>
        </authorList>
    </citation>
    <scope>NUCLEOTIDE SEQUENCE [LARGE SCALE GENOMIC DNA]</scope>
    <source>
        <strain evidence="11">Ec32 / CCAP1310/4</strain>
    </source>
</reference>
<dbReference type="InterPro" id="IPR013083">
    <property type="entry name" value="Znf_RING/FYVE/PHD"/>
</dbReference>